<sequence length="64" mass="7359">MQRPANAGIAAELFTKNYSIRKSASNDITRLYKRGKRHDKYMAIIKNMYILFATNTLIGLNYTS</sequence>
<keyword evidence="1" id="KW-0472">Membrane</keyword>
<reference evidence="3" key="1">
    <citation type="journal article" date="2020" name="Nat. Commun.">
        <title>Genome assembly of wild tea tree DASZ reveals pedigree and selection history of tea varieties.</title>
        <authorList>
            <person name="Zhang W."/>
            <person name="Zhang Y."/>
            <person name="Qiu H."/>
            <person name="Guo Y."/>
            <person name="Wan H."/>
            <person name="Zhang X."/>
            <person name="Scossa F."/>
            <person name="Alseekh S."/>
            <person name="Zhang Q."/>
            <person name="Wang P."/>
            <person name="Xu L."/>
            <person name="Schmidt M.H."/>
            <person name="Jia X."/>
            <person name="Li D."/>
            <person name="Zhu A."/>
            <person name="Guo F."/>
            <person name="Chen W."/>
            <person name="Ni D."/>
            <person name="Usadel B."/>
            <person name="Fernie A.R."/>
            <person name="Wen W."/>
        </authorList>
    </citation>
    <scope>NUCLEOTIDE SEQUENCE [LARGE SCALE GENOMIC DNA]</scope>
    <source>
        <strain evidence="3">cv. G240</strain>
    </source>
</reference>
<proteinExistence type="predicted"/>
<dbReference type="Proteomes" id="UP000593564">
    <property type="component" value="Unassembled WGS sequence"/>
</dbReference>
<dbReference type="EMBL" id="JACBKZ010000001">
    <property type="protein sequence ID" value="KAF5962003.1"/>
    <property type="molecule type" value="Genomic_DNA"/>
</dbReference>
<gene>
    <name evidence="2" type="ORF">HYC85_003212</name>
</gene>
<evidence type="ECO:0000313" key="2">
    <source>
        <dbReference type="EMBL" id="KAF5962003.1"/>
    </source>
</evidence>
<keyword evidence="1" id="KW-0812">Transmembrane</keyword>
<protein>
    <submittedName>
        <fullName evidence="2">Uncharacterized protein</fullName>
    </submittedName>
</protein>
<evidence type="ECO:0000313" key="3">
    <source>
        <dbReference type="Proteomes" id="UP000593564"/>
    </source>
</evidence>
<organism evidence="2 3">
    <name type="scientific">Camellia sinensis</name>
    <name type="common">Tea plant</name>
    <name type="synonym">Thea sinensis</name>
    <dbReference type="NCBI Taxonomy" id="4442"/>
    <lineage>
        <taxon>Eukaryota</taxon>
        <taxon>Viridiplantae</taxon>
        <taxon>Streptophyta</taxon>
        <taxon>Embryophyta</taxon>
        <taxon>Tracheophyta</taxon>
        <taxon>Spermatophyta</taxon>
        <taxon>Magnoliopsida</taxon>
        <taxon>eudicotyledons</taxon>
        <taxon>Gunneridae</taxon>
        <taxon>Pentapetalae</taxon>
        <taxon>asterids</taxon>
        <taxon>Ericales</taxon>
        <taxon>Theaceae</taxon>
        <taxon>Camellia</taxon>
    </lineage>
</organism>
<dbReference type="AlphaFoldDB" id="A0A7J7IAM8"/>
<keyword evidence="3" id="KW-1185">Reference proteome</keyword>
<reference evidence="2 3" key="2">
    <citation type="submission" date="2020-07" db="EMBL/GenBank/DDBJ databases">
        <title>Genome assembly of wild tea tree DASZ reveals pedigree and selection history of tea varieties.</title>
        <authorList>
            <person name="Zhang W."/>
        </authorList>
    </citation>
    <scope>NUCLEOTIDE SEQUENCE [LARGE SCALE GENOMIC DNA]</scope>
    <source>
        <strain evidence="3">cv. G240</strain>
        <tissue evidence="2">Leaf</tissue>
    </source>
</reference>
<feature type="transmembrane region" description="Helical" evidence="1">
    <location>
        <begin position="43"/>
        <end position="62"/>
    </location>
</feature>
<name>A0A7J7IAM8_CAMSI</name>
<accession>A0A7J7IAM8</accession>
<keyword evidence="1" id="KW-1133">Transmembrane helix</keyword>
<evidence type="ECO:0000256" key="1">
    <source>
        <dbReference type="SAM" id="Phobius"/>
    </source>
</evidence>
<comment type="caution">
    <text evidence="2">The sequence shown here is derived from an EMBL/GenBank/DDBJ whole genome shotgun (WGS) entry which is preliminary data.</text>
</comment>